<keyword evidence="5" id="KW-0547">Nucleotide-binding</keyword>
<dbReference type="InterPro" id="IPR035965">
    <property type="entry name" value="PAS-like_dom_sf"/>
</dbReference>
<comment type="catalytic activity">
    <reaction evidence="1">
        <text>ATP + protein L-histidine = ADP + protein N-phospho-L-histidine.</text>
        <dbReference type="EC" id="2.7.13.3"/>
    </reaction>
</comment>
<evidence type="ECO:0000256" key="3">
    <source>
        <dbReference type="ARBA" id="ARBA00022553"/>
    </source>
</evidence>
<evidence type="ECO:0000256" key="1">
    <source>
        <dbReference type="ARBA" id="ARBA00000085"/>
    </source>
</evidence>
<dbReference type="AlphaFoldDB" id="A0A0B6AEP1"/>
<dbReference type="Pfam" id="PF00512">
    <property type="entry name" value="HisKA"/>
    <property type="match status" value="1"/>
</dbReference>
<dbReference type="SUPFAM" id="SSF55874">
    <property type="entry name" value="ATPase domain of HSP90 chaperone/DNA topoisomerase II/histidine kinase"/>
    <property type="match status" value="1"/>
</dbReference>
<evidence type="ECO:0000256" key="8">
    <source>
        <dbReference type="ARBA" id="ARBA00023012"/>
    </source>
</evidence>
<dbReference type="SMART" id="SM00388">
    <property type="entry name" value="HisKA"/>
    <property type="match status" value="1"/>
</dbReference>
<evidence type="ECO:0000256" key="2">
    <source>
        <dbReference type="ARBA" id="ARBA00012438"/>
    </source>
</evidence>
<proteinExistence type="predicted"/>
<keyword evidence="6 9" id="KW-0418">Kinase</keyword>
<dbReference type="InterPro" id="IPR005467">
    <property type="entry name" value="His_kinase_dom"/>
</dbReference>
<dbReference type="InterPro" id="IPR003594">
    <property type="entry name" value="HATPase_dom"/>
</dbReference>
<reference evidence="9 10" key="1">
    <citation type="journal article" date="2015" name="Genome Announc.">
        <title>Complete genome sequences for 35 biothreat assay-relevant bacillus species.</title>
        <authorList>
            <person name="Johnson S.L."/>
            <person name="Daligault H.E."/>
            <person name="Davenport K.W."/>
            <person name="Jaissle J."/>
            <person name="Frey K.G."/>
            <person name="Ladner J.T."/>
            <person name="Broomall S.M."/>
            <person name="Bishop-Lilly K.A."/>
            <person name="Bruce D.C."/>
            <person name="Gibbons H.S."/>
            <person name="Coyne S.R."/>
            <person name="Lo C.C."/>
            <person name="Meincke L."/>
            <person name="Munk A.C."/>
            <person name="Koroleva G.I."/>
            <person name="Rosenzweig C.N."/>
            <person name="Palacios G.F."/>
            <person name="Redden C.L."/>
            <person name="Minogue T.D."/>
            <person name="Chain P.S."/>
        </authorList>
    </citation>
    <scope>NUCLEOTIDE SEQUENCE [LARGE SCALE GENOMIC DNA]</scope>
    <source>
        <strain evidence="10">ATCC 14581 / DSM 32 / JCM 2506 / NBRC 15308 / NCIMB 9376 / NCTC 10342 / NRRL B-14308 / VKM B-512</strain>
    </source>
</reference>
<dbReference type="GeneID" id="93644442"/>
<keyword evidence="4 9" id="KW-0808">Transferase</keyword>
<keyword evidence="3" id="KW-0597">Phosphoprotein</keyword>
<protein>
    <recommendedName>
        <fullName evidence="2">histidine kinase</fullName>
        <ecNumber evidence="2">2.7.13.3</ecNumber>
    </recommendedName>
</protein>
<dbReference type="GO" id="GO:0005524">
    <property type="term" value="F:ATP binding"/>
    <property type="evidence" value="ECO:0007669"/>
    <property type="project" value="UniProtKB-KW"/>
</dbReference>
<dbReference type="SMART" id="SM00387">
    <property type="entry name" value="HATPase_c"/>
    <property type="match status" value="1"/>
</dbReference>
<accession>A0A0B6AEP1</accession>
<evidence type="ECO:0000256" key="5">
    <source>
        <dbReference type="ARBA" id="ARBA00022741"/>
    </source>
</evidence>
<dbReference type="Gene3D" id="3.30.450.20">
    <property type="entry name" value="PAS domain"/>
    <property type="match status" value="2"/>
</dbReference>
<dbReference type="InterPro" id="IPR036890">
    <property type="entry name" value="HATPase_C_sf"/>
</dbReference>
<dbReference type="Gene3D" id="3.30.565.10">
    <property type="entry name" value="Histidine kinase-like ATPase, C-terminal domain"/>
    <property type="match status" value="1"/>
</dbReference>
<dbReference type="SUPFAM" id="SSF55785">
    <property type="entry name" value="PYP-like sensor domain (PAS domain)"/>
    <property type="match status" value="2"/>
</dbReference>
<sequence>MEKEKVFQQLFSMSFTPMLVMNMDGDIQILNEACCHLFKTTEERLLSCNVFEEPNRFFIEKHEVEPLRKQEEEVVLLKKKVDQQFPMHIHIQRTEGDIPLLVVQWKEFSSSIEKQEEVIRKMKQYKQFVQQSQDAFIVTREGRIQYLNPAGVKLLGGEKKEEYIGRPWLHFIHPEHLEIVKERMVQLMNGMSVRPRVDVKLLTKKGVVIIESSATKIKFEGQDAIQYIIRDVTDRKKYDEMASKSEKLTMVSKLAAGVAHEIRNPMTAIKGFIQLLKASKQYNEEYNDIMLEELNRVESIIQEFLTLAKPKIENSYHPKSLNQIIRHVTLLLDTHANYKNCRIINEISDEITIFCEENALKQVFINLIQNALESMSKGTVKVTVEKRNEYGMVIIEDEGCGIDEQSLARLGEPFYSTKQTGTGLGLMISYRIIEQHQGHISFASKVGVGTKVEIALPYIKEPVNIL</sequence>
<gene>
    <name evidence="9" type="primary">kinA</name>
    <name evidence="9" type="ORF">BG04_962</name>
</gene>
<keyword evidence="8" id="KW-0902">Two-component regulatory system</keyword>
<dbReference type="Pfam" id="PF00989">
    <property type="entry name" value="PAS"/>
    <property type="match status" value="1"/>
</dbReference>
<dbReference type="InterPro" id="IPR036097">
    <property type="entry name" value="HisK_dim/P_sf"/>
</dbReference>
<evidence type="ECO:0000313" key="9">
    <source>
        <dbReference type="EMBL" id="AJI23370.1"/>
    </source>
</evidence>
<dbReference type="Gene3D" id="1.10.287.130">
    <property type="match status" value="1"/>
</dbReference>
<dbReference type="EMBL" id="CP009920">
    <property type="protein sequence ID" value="AJI23370.1"/>
    <property type="molecule type" value="Genomic_DNA"/>
</dbReference>
<dbReference type="RefSeq" id="WP_034649353.1">
    <property type="nucleotide sequence ID" value="NZ_BCVB01000001.1"/>
</dbReference>
<dbReference type="Pfam" id="PF02518">
    <property type="entry name" value="HATPase_c"/>
    <property type="match status" value="1"/>
</dbReference>
<evidence type="ECO:0000256" key="6">
    <source>
        <dbReference type="ARBA" id="ARBA00022777"/>
    </source>
</evidence>
<dbReference type="Proteomes" id="UP000031829">
    <property type="component" value="Chromosome"/>
</dbReference>
<dbReference type="CDD" id="cd00082">
    <property type="entry name" value="HisKA"/>
    <property type="match status" value="1"/>
</dbReference>
<evidence type="ECO:0000313" key="10">
    <source>
        <dbReference type="Proteomes" id="UP000031829"/>
    </source>
</evidence>
<dbReference type="SMART" id="SM00091">
    <property type="entry name" value="PAS"/>
    <property type="match status" value="2"/>
</dbReference>
<dbReference type="HOGENOM" id="CLU_000445_114_39_9"/>
<dbReference type="InterPro" id="IPR000014">
    <property type="entry name" value="PAS"/>
</dbReference>
<dbReference type="Pfam" id="PF13426">
    <property type="entry name" value="PAS_9"/>
    <property type="match status" value="1"/>
</dbReference>
<keyword evidence="7" id="KW-0067">ATP-binding</keyword>
<organism evidence="9 10">
    <name type="scientific">Priestia megaterium (strain ATCC 14581 / DSM 32 / CCUG 1817 / JCM 2506 / NBRC 15308 / NCIMB 9376 / NCTC 10342 / NRRL B-14308 / VKM B-512 / Ford 19)</name>
    <name type="common">Bacillus megaterium</name>
    <dbReference type="NCBI Taxonomy" id="1348623"/>
    <lineage>
        <taxon>Bacteria</taxon>
        <taxon>Bacillati</taxon>
        <taxon>Bacillota</taxon>
        <taxon>Bacilli</taxon>
        <taxon>Bacillales</taxon>
        <taxon>Bacillaceae</taxon>
        <taxon>Priestia</taxon>
    </lineage>
</organism>
<evidence type="ECO:0000256" key="7">
    <source>
        <dbReference type="ARBA" id="ARBA00022840"/>
    </source>
</evidence>
<dbReference type="PRINTS" id="PR00344">
    <property type="entry name" value="BCTRLSENSOR"/>
</dbReference>
<dbReference type="GO" id="GO:0000155">
    <property type="term" value="F:phosphorelay sensor kinase activity"/>
    <property type="evidence" value="ECO:0007669"/>
    <property type="project" value="InterPro"/>
</dbReference>
<dbReference type="CDD" id="cd00075">
    <property type="entry name" value="HATPase"/>
    <property type="match status" value="1"/>
</dbReference>
<dbReference type="InterPro" id="IPR003661">
    <property type="entry name" value="HisK_dim/P_dom"/>
</dbReference>
<dbReference type="NCBIfam" id="TIGR00229">
    <property type="entry name" value="sensory_box"/>
    <property type="match status" value="1"/>
</dbReference>
<dbReference type="PROSITE" id="PS50112">
    <property type="entry name" value="PAS"/>
    <property type="match status" value="1"/>
</dbReference>
<dbReference type="KEGG" id="bmeg:BG04_962"/>
<dbReference type="PROSITE" id="PS50109">
    <property type="entry name" value="HIS_KIN"/>
    <property type="match status" value="1"/>
</dbReference>
<dbReference type="CDD" id="cd00130">
    <property type="entry name" value="PAS"/>
    <property type="match status" value="1"/>
</dbReference>
<dbReference type="PANTHER" id="PTHR43065">
    <property type="entry name" value="SENSOR HISTIDINE KINASE"/>
    <property type="match status" value="1"/>
</dbReference>
<dbReference type="GO" id="GO:0006355">
    <property type="term" value="P:regulation of DNA-templated transcription"/>
    <property type="evidence" value="ECO:0007669"/>
    <property type="project" value="InterPro"/>
</dbReference>
<dbReference type="EC" id="2.7.13.3" evidence="2"/>
<dbReference type="InterPro" id="IPR004358">
    <property type="entry name" value="Sig_transdc_His_kin-like_C"/>
</dbReference>
<dbReference type="SUPFAM" id="SSF47384">
    <property type="entry name" value="Homodimeric domain of signal transducing histidine kinase"/>
    <property type="match status" value="1"/>
</dbReference>
<name>A0A0B6AEP1_PRIM2</name>
<dbReference type="PANTHER" id="PTHR43065:SF34">
    <property type="entry name" value="SPORULATION KINASE A"/>
    <property type="match status" value="1"/>
</dbReference>
<evidence type="ECO:0000256" key="4">
    <source>
        <dbReference type="ARBA" id="ARBA00022679"/>
    </source>
</evidence>
<dbReference type="InterPro" id="IPR013767">
    <property type="entry name" value="PAS_fold"/>
</dbReference>